<reference evidence="2 3" key="1">
    <citation type="submission" date="2019-09" db="EMBL/GenBank/DDBJ databases">
        <title>A chromosome-level genome assembly of the Chinese tupelo Nyssa sinensis.</title>
        <authorList>
            <person name="Yang X."/>
            <person name="Kang M."/>
            <person name="Yang Y."/>
            <person name="Xiong H."/>
            <person name="Wang M."/>
            <person name="Zhang Z."/>
            <person name="Wang Z."/>
            <person name="Wu H."/>
            <person name="Ma T."/>
            <person name="Liu J."/>
            <person name="Xi Z."/>
        </authorList>
    </citation>
    <scope>NUCLEOTIDE SEQUENCE [LARGE SCALE GENOMIC DNA]</scope>
    <source>
        <strain evidence="2">J267</strain>
        <tissue evidence="2">Leaf</tissue>
    </source>
</reference>
<gene>
    <name evidence="2" type="ORF">F0562_032825</name>
</gene>
<feature type="region of interest" description="Disordered" evidence="1">
    <location>
        <begin position="356"/>
        <end position="375"/>
    </location>
</feature>
<dbReference type="EMBL" id="CM018042">
    <property type="protein sequence ID" value="KAA8532792.1"/>
    <property type="molecule type" value="Genomic_DNA"/>
</dbReference>
<organism evidence="2 3">
    <name type="scientific">Nyssa sinensis</name>
    <dbReference type="NCBI Taxonomy" id="561372"/>
    <lineage>
        <taxon>Eukaryota</taxon>
        <taxon>Viridiplantae</taxon>
        <taxon>Streptophyta</taxon>
        <taxon>Embryophyta</taxon>
        <taxon>Tracheophyta</taxon>
        <taxon>Spermatophyta</taxon>
        <taxon>Magnoliopsida</taxon>
        <taxon>eudicotyledons</taxon>
        <taxon>Gunneridae</taxon>
        <taxon>Pentapetalae</taxon>
        <taxon>asterids</taxon>
        <taxon>Cornales</taxon>
        <taxon>Nyssaceae</taxon>
        <taxon>Nyssa</taxon>
    </lineage>
</organism>
<dbReference type="AlphaFoldDB" id="A0A5J5ASU7"/>
<sequence>MKERGKAVETYDANYFSDYNYSSSDRPCKKHPSSSSVGICAYCLKDRLIKLVCSDCGEQRLSSCSCSEISSNPNSCSVEIGSVGRVSFLIENDRTETQHSHSKPQNGDRSGEVVMLKRSSSSCVDVKRSGFWRFGTLFRKKRGKGCERSVGGLDDKSDLWVFDYMRMSRSRSLCGFRGGVLNDPDEGSDFAFSSAKISDVNGGIILDSERQSGSSESETRKSGSKRVLDSENCLKSVKRGSLWEHDSAANVATRSVFPVKESDFNAMDDSGFIELKLDLSSESKPEFSAPKMCDLSDSYFGSLRGGIGVGHHECGIGDGFYSSGGSCRITVNDTGIKKGRKGQKVWRWILRHHPDSEKQSGFSESETRKSGSKGVLDSENCLKSVKRGSLWEHDSAANVATRSVFTVKESDFNAMDDSGFIDLKLDLSSESKPEFSAPKMCDLSDSYFGSLRGGIDVGHHECGIGDGFYSSGGSCRITVNDTGIKKGMKGQKVWRWILRHHPGWRSASKKEEIIS</sequence>
<dbReference type="PANTHER" id="PTHR34197:SF3">
    <property type="entry name" value="DUF740 FAMILY PROTEIN"/>
    <property type="match status" value="1"/>
</dbReference>
<proteinExistence type="predicted"/>
<keyword evidence="3" id="KW-1185">Reference proteome</keyword>
<dbReference type="Proteomes" id="UP000325577">
    <property type="component" value="Linkage Group LG19"/>
</dbReference>
<dbReference type="OrthoDB" id="1931940at2759"/>
<dbReference type="PANTHER" id="PTHR34197">
    <property type="entry name" value="OS04G0591300 PROTEIN"/>
    <property type="match status" value="1"/>
</dbReference>
<accession>A0A5J5ASU7</accession>
<evidence type="ECO:0000313" key="2">
    <source>
        <dbReference type="EMBL" id="KAA8532792.1"/>
    </source>
</evidence>
<evidence type="ECO:0000256" key="1">
    <source>
        <dbReference type="SAM" id="MobiDB-lite"/>
    </source>
</evidence>
<evidence type="ECO:0000313" key="3">
    <source>
        <dbReference type="Proteomes" id="UP000325577"/>
    </source>
</evidence>
<name>A0A5J5ASU7_9ASTE</name>
<protein>
    <submittedName>
        <fullName evidence="2">Uncharacterized protein</fullName>
    </submittedName>
</protein>